<dbReference type="KEGG" id="aia:AWH56_004070"/>
<evidence type="ECO:0000313" key="2">
    <source>
        <dbReference type="EMBL" id="OIJ04330.1"/>
    </source>
</evidence>
<organism evidence="2 4">
    <name type="scientific">Anaerobacillus isosaccharinicus</name>
    <dbReference type="NCBI Taxonomy" id="1532552"/>
    <lineage>
        <taxon>Bacteria</taxon>
        <taxon>Bacillati</taxon>
        <taxon>Bacillota</taxon>
        <taxon>Bacilli</taxon>
        <taxon>Bacillales</taxon>
        <taxon>Bacillaceae</taxon>
        <taxon>Anaerobacillus</taxon>
    </lineage>
</organism>
<reference evidence="3 4" key="3">
    <citation type="journal article" date="2019" name="Int. J. Syst. Evol. Microbiol.">
        <title>Anaerobacillus isosaccharinicus sp. nov., an alkaliphilic bacterium which degrades isosaccharinic acid.</title>
        <authorList>
            <person name="Bassil N.M."/>
            <person name="Lloyd J.R."/>
        </authorList>
    </citation>
    <scope>NUCLEOTIDE SEQUENCE [LARGE SCALE GENOMIC DNA]</scope>
    <source>
        <strain evidence="3 4">NB2006</strain>
    </source>
</reference>
<dbReference type="EMBL" id="CP063356">
    <property type="protein sequence ID" value="QOY36839.1"/>
    <property type="molecule type" value="Genomic_DNA"/>
</dbReference>
<protein>
    <submittedName>
        <fullName evidence="3">SCP2 sterol-binding domain-containing protein</fullName>
    </submittedName>
</protein>
<gene>
    <name evidence="3" type="ORF">AWH56_004070</name>
    <name evidence="2" type="ORF">AWH56_23215</name>
</gene>
<sequence length="116" mass="13382">MEFEQVLQGFQQRLTEASHLQTFFKEKQFVVLFEIGSNSYTISLSTLHGQVMENTDESQKIDLTIQADEEVIKKLLKGQDRLQRLAKQNQLTVHGTYPAILKAETIFYLNNVHLTP</sequence>
<dbReference type="Proteomes" id="UP000180175">
    <property type="component" value="Chromosome"/>
</dbReference>
<evidence type="ECO:0000313" key="4">
    <source>
        <dbReference type="Proteomes" id="UP000180175"/>
    </source>
</evidence>
<accession>A0A1S2KW24</accession>
<reference evidence="2 4" key="1">
    <citation type="submission" date="2016-10" db="EMBL/GenBank/DDBJ databases">
        <title>Draft genome sequences of four alkaliphilic bacteria belonging to the Anaerobacillus genus.</title>
        <authorList>
            <person name="Bassil N.M."/>
            <person name="Lloyd J.R."/>
        </authorList>
    </citation>
    <scope>NUCLEOTIDE SEQUENCE [LARGE SCALE GENOMIC DNA]</scope>
    <source>
        <strain evidence="2 4">NB2006</strain>
    </source>
</reference>
<evidence type="ECO:0000259" key="1">
    <source>
        <dbReference type="Pfam" id="PF02036"/>
    </source>
</evidence>
<keyword evidence="4" id="KW-1185">Reference proteome</keyword>
<reference evidence="3 4" key="2">
    <citation type="journal article" date="2017" name="Genome Announc.">
        <title>Draft Genome Sequences of Four Alkaliphilic Bacteria Belonging to the Anaerobacillus Genus.</title>
        <authorList>
            <person name="Bassil N.M."/>
            <person name="Lloyd J.R."/>
        </authorList>
    </citation>
    <scope>NUCLEOTIDE SEQUENCE [LARGE SCALE GENOMIC DNA]</scope>
    <source>
        <strain evidence="3 4">NB2006</strain>
    </source>
</reference>
<feature type="domain" description="SCP2" evidence="1">
    <location>
        <begin position="29"/>
        <end position="107"/>
    </location>
</feature>
<evidence type="ECO:0000313" key="3">
    <source>
        <dbReference type="EMBL" id="QOY36839.1"/>
    </source>
</evidence>
<proteinExistence type="predicted"/>
<dbReference type="EMBL" id="LQXD01000201">
    <property type="protein sequence ID" value="OIJ04330.1"/>
    <property type="molecule type" value="Genomic_DNA"/>
</dbReference>
<name>A0A1S2KW24_9BACI</name>
<dbReference type="InterPro" id="IPR003033">
    <property type="entry name" value="SCP2_sterol-bd_dom"/>
</dbReference>
<reference evidence="3" key="4">
    <citation type="submission" date="2020-10" db="EMBL/GenBank/DDBJ databases">
        <authorList>
            <person name="Bassil N.M."/>
            <person name="Lloyd J.R."/>
        </authorList>
    </citation>
    <scope>NUCLEOTIDE SEQUENCE</scope>
    <source>
        <strain evidence="3">NB2006</strain>
    </source>
</reference>
<dbReference type="AlphaFoldDB" id="A0A1S2KW24"/>
<dbReference type="InterPro" id="IPR036527">
    <property type="entry name" value="SCP2_sterol-bd_dom_sf"/>
</dbReference>
<dbReference type="Pfam" id="PF02036">
    <property type="entry name" value="SCP2"/>
    <property type="match status" value="1"/>
</dbReference>
<dbReference type="SUPFAM" id="SSF55718">
    <property type="entry name" value="SCP-like"/>
    <property type="match status" value="1"/>
</dbReference>
<dbReference type="Gene3D" id="3.30.1050.10">
    <property type="entry name" value="SCP2 sterol-binding domain"/>
    <property type="match status" value="1"/>
</dbReference>
<dbReference type="RefSeq" id="WP_071319298.1">
    <property type="nucleotide sequence ID" value="NZ_CP063356.2"/>
</dbReference>
<dbReference type="OrthoDB" id="2870550at2"/>